<keyword evidence="2 8" id="KW-0645">Protease</keyword>
<dbReference type="PANTHER" id="PTHR13604:SF0">
    <property type="entry name" value="ABASIC SITE PROCESSING PROTEIN HMCES"/>
    <property type="match status" value="1"/>
</dbReference>
<evidence type="ECO:0000313" key="9">
    <source>
        <dbReference type="EMBL" id="SMH42596.1"/>
    </source>
</evidence>
<evidence type="ECO:0000256" key="8">
    <source>
        <dbReference type="RuleBase" id="RU364100"/>
    </source>
</evidence>
<dbReference type="PANTHER" id="PTHR13604">
    <property type="entry name" value="DC12-RELATED"/>
    <property type="match status" value="1"/>
</dbReference>
<dbReference type="SUPFAM" id="SSF143081">
    <property type="entry name" value="BB1717-like"/>
    <property type="match status" value="1"/>
</dbReference>
<name>A0A1X7NWH2_9HYPH</name>
<dbReference type="AlphaFoldDB" id="A0A1X7NWH2"/>
<dbReference type="Proteomes" id="UP000193083">
    <property type="component" value="Unassembled WGS sequence"/>
</dbReference>
<evidence type="ECO:0000256" key="7">
    <source>
        <dbReference type="ARBA" id="ARBA00023239"/>
    </source>
</evidence>
<dbReference type="EC" id="3.4.-.-" evidence="8"/>
<evidence type="ECO:0000256" key="1">
    <source>
        <dbReference type="ARBA" id="ARBA00008136"/>
    </source>
</evidence>
<evidence type="ECO:0000256" key="3">
    <source>
        <dbReference type="ARBA" id="ARBA00022763"/>
    </source>
</evidence>
<sequence>MCGRVHIKHTLRELVAQFGFANSAEVEGLGNSLPRWNGAPRQKYPIIVAADAANGESGFIAAQWGLIPRWIKEASGGPQPINAKCETVKTNGLFRAAYQARRALMPIDGFFEWKDILGTGKNKQPYAIAMRSGEPFALAALWEEWMHPETGEVIRTFTVITCPPNEMVAEIHDRMPVIIAPADYHRWMFGEDPADLMRPFPAELMTMWKIGRAVGSPKNNTPDILDPLPPDLI</sequence>
<dbReference type="GO" id="GO:0008233">
    <property type="term" value="F:peptidase activity"/>
    <property type="evidence" value="ECO:0007669"/>
    <property type="project" value="UniProtKB-KW"/>
</dbReference>
<dbReference type="RefSeq" id="WP_085464671.1">
    <property type="nucleotide sequence ID" value="NZ_FXBL01000004.1"/>
</dbReference>
<dbReference type="EMBL" id="FXBL01000004">
    <property type="protein sequence ID" value="SMH42596.1"/>
    <property type="molecule type" value="Genomic_DNA"/>
</dbReference>
<keyword evidence="7" id="KW-0456">Lyase</keyword>
<keyword evidence="5" id="KW-0190">Covalent protein-DNA linkage</keyword>
<keyword evidence="3" id="KW-0227">DNA damage</keyword>
<evidence type="ECO:0000256" key="6">
    <source>
        <dbReference type="ARBA" id="ARBA00023125"/>
    </source>
</evidence>
<gene>
    <name evidence="9" type="ORF">SAMN02982922_2763</name>
</gene>
<comment type="similarity">
    <text evidence="1 8">Belongs to the SOS response-associated peptidase family.</text>
</comment>
<protein>
    <recommendedName>
        <fullName evidence="8">Abasic site processing protein</fullName>
        <ecNumber evidence="8">3.4.-.-</ecNumber>
    </recommendedName>
</protein>
<evidence type="ECO:0000256" key="5">
    <source>
        <dbReference type="ARBA" id="ARBA00023124"/>
    </source>
</evidence>
<keyword evidence="4 8" id="KW-0378">Hydrolase</keyword>
<keyword evidence="10" id="KW-1185">Reference proteome</keyword>
<dbReference type="GO" id="GO:0006508">
    <property type="term" value="P:proteolysis"/>
    <property type="evidence" value="ECO:0007669"/>
    <property type="project" value="UniProtKB-KW"/>
</dbReference>
<reference evidence="9 10" key="1">
    <citation type="submission" date="2017-04" db="EMBL/GenBank/DDBJ databases">
        <authorList>
            <person name="Afonso C.L."/>
            <person name="Miller P.J."/>
            <person name="Scott M.A."/>
            <person name="Spackman E."/>
            <person name="Goraichik I."/>
            <person name="Dimitrov K.M."/>
            <person name="Suarez D.L."/>
            <person name="Swayne D.E."/>
        </authorList>
    </citation>
    <scope>NUCLEOTIDE SEQUENCE [LARGE SCALE GENOMIC DNA]</scope>
    <source>
        <strain evidence="9 10">B5P</strain>
    </source>
</reference>
<dbReference type="Gene3D" id="3.90.1680.10">
    <property type="entry name" value="SOS response associated peptidase-like"/>
    <property type="match status" value="1"/>
</dbReference>
<evidence type="ECO:0000313" key="10">
    <source>
        <dbReference type="Proteomes" id="UP000193083"/>
    </source>
</evidence>
<dbReference type="GO" id="GO:0106300">
    <property type="term" value="P:protein-DNA covalent cross-linking repair"/>
    <property type="evidence" value="ECO:0007669"/>
    <property type="project" value="InterPro"/>
</dbReference>
<proteinExistence type="inferred from homology"/>
<organism evidence="9 10">
    <name type="scientific">Mesorhizobium australicum</name>
    <dbReference type="NCBI Taxonomy" id="536018"/>
    <lineage>
        <taxon>Bacteria</taxon>
        <taxon>Pseudomonadati</taxon>
        <taxon>Pseudomonadota</taxon>
        <taxon>Alphaproteobacteria</taxon>
        <taxon>Hyphomicrobiales</taxon>
        <taxon>Phyllobacteriaceae</taxon>
        <taxon>Mesorhizobium</taxon>
    </lineage>
</organism>
<dbReference type="InterPro" id="IPR036590">
    <property type="entry name" value="SRAP-like"/>
</dbReference>
<dbReference type="InterPro" id="IPR003738">
    <property type="entry name" value="SRAP"/>
</dbReference>
<dbReference type="OrthoDB" id="9782620at2"/>
<accession>A0A1X7NWH2</accession>
<dbReference type="GO" id="GO:0003697">
    <property type="term" value="F:single-stranded DNA binding"/>
    <property type="evidence" value="ECO:0007669"/>
    <property type="project" value="InterPro"/>
</dbReference>
<evidence type="ECO:0000256" key="2">
    <source>
        <dbReference type="ARBA" id="ARBA00022670"/>
    </source>
</evidence>
<dbReference type="Pfam" id="PF02586">
    <property type="entry name" value="SRAP"/>
    <property type="match status" value="1"/>
</dbReference>
<dbReference type="GO" id="GO:0016829">
    <property type="term" value="F:lyase activity"/>
    <property type="evidence" value="ECO:0007669"/>
    <property type="project" value="UniProtKB-KW"/>
</dbReference>
<evidence type="ECO:0000256" key="4">
    <source>
        <dbReference type="ARBA" id="ARBA00022801"/>
    </source>
</evidence>
<keyword evidence="6" id="KW-0238">DNA-binding</keyword>